<feature type="non-terminal residue" evidence="2">
    <location>
        <position position="265"/>
    </location>
</feature>
<dbReference type="Proteomes" id="UP000054537">
    <property type="component" value="Unassembled WGS sequence"/>
</dbReference>
<keyword evidence="3" id="KW-1185">Reference proteome</keyword>
<dbReference type="Gene3D" id="1.25.40.10">
    <property type="entry name" value="Tetratricopeptide repeat domain"/>
    <property type="match status" value="1"/>
</dbReference>
<dbReference type="AlphaFoldDB" id="A0A0A6UJ93"/>
<dbReference type="STRING" id="1869.MB27_24885"/>
<dbReference type="InterPro" id="IPR011990">
    <property type="entry name" value="TPR-like_helical_dom_sf"/>
</dbReference>
<accession>A0A0A6UJ93</accession>
<evidence type="ECO:0000313" key="3">
    <source>
        <dbReference type="Proteomes" id="UP000054537"/>
    </source>
</evidence>
<feature type="region of interest" description="Disordered" evidence="1">
    <location>
        <begin position="61"/>
        <end position="97"/>
    </location>
</feature>
<dbReference type="SUPFAM" id="SSF48452">
    <property type="entry name" value="TPR-like"/>
    <property type="match status" value="1"/>
</dbReference>
<evidence type="ECO:0000313" key="2">
    <source>
        <dbReference type="EMBL" id="KHD75153.1"/>
    </source>
</evidence>
<sequence>MRLAPIKSRVPLGSSIRVTVYVGEPIEGTLVDIDDECLIISDLGGDEIILEAPAIAMVVRTSPGANGGGDSGARPPAPMPEATDGDGGGPAPPPAPAAAPVVRHVPLPPGSRTVLAALTQQVRAVTLEVPPVVWEVYDSDLDVEFRHRLKRDLVAERNRYEYAVKTKDPDKILQCVAGLRRIADEYRAPDALQIAGRMLWRLGRREEARDLFSDAADVLDDSLSCFDLAMAQRLTGEHEHSPATLRRCIKADSAPFDLPLTALSA</sequence>
<organism evidence="2 3">
    <name type="scientific">Actinoplanes utahensis</name>
    <dbReference type="NCBI Taxonomy" id="1869"/>
    <lineage>
        <taxon>Bacteria</taxon>
        <taxon>Bacillati</taxon>
        <taxon>Actinomycetota</taxon>
        <taxon>Actinomycetes</taxon>
        <taxon>Micromonosporales</taxon>
        <taxon>Micromonosporaceae</taxon>
        <taxon>Actinoplanes</taxon>
    </lineage>
</organism>
<evidence type="ECO:0000256" key="1">
    <source>
        <dbReference type="SAM" id="MobiDB-lite"/>
    </source>
</evidence>
<proteinExistence type="predicted"/>
<dbReference type="EMBL" id="JRTT01000031">
    <property type="protein sequence ID" value="KHD75153.1"/>
    <property type="molecule type" value="Genomic_DNA"/>
</dbReference>
<comment type="caution">
    <text evidence="2">The sequence shown here is derived from an EMBL/GenBank/DDBJ whole genome shotgun (WGS) entry which is preliminary data.</text>
</comment>
<gene>
    <name evidence="2" type="ORF">MB27_24885</name>
</gene>
<evidence type="ECO:0008006" key="4">
    <source>
        <dbReference type="Google" id="ProtNLM"/>
    </source>
</evidence>
<reference evidence="2 3" key="1">
    <citation type="submission" date="2014-10" db="EMBL/GenBank/DDBJ databases">
        <title>Draft genome sequence of Actinoplanes utahensis NRRL 12052.</title>
        <authorList>
            <person name="Velasco-Bucheli B."/>
            <person name="del Cerro C."/>
            <person name="Hormigo D."/>
            <person name="Garcia J.L."/>
            <person name="Acebal C."/>
            <person name="Arroyo M."/>
            <person name="de la Mata I."/>
        </authorList>
    </citation>
    <scope>NUCLEOTIDE SEQUENCE [LARGE SCALE GENOMIC DNA]</scope>
    <source>
        <strain evidence="2 3">NRRL 12052</strain>
    </source>
</reference>
<protein>
    <recommendedName>
        <fullName evidence="4">Tetratricopeptide repeat protein</fullName>
    </recommendedName>
</protein>
<name>A0A0A6UJ93_ACTUT</name>